<gene>
    <name evidence="2" type="ORF">METZ01_LOCUS62322</name>
</gene>
<evidence type="ECO:0000313" key="2">
    <source>
        <dbReference type="EMBL" id="SVA09468.1"/>
    </source>
</evidence>
<dbReference type="EMBL" id="UINC01003814">
    <property type="protein sequence ID" value="SVA09468.1"/>
    <property type="molecule type" value="Genomic_DNA"/>
</dbReference>
<proteinExistence type="predicted"/>
<reference evidence="2" key="1">
    <citation type="submission" date="2018-05" db="EMBL/GenBank/DDBJ databases">
        <authorList>
            <person name="Lanie J.A."/>
            <person name="Ng W.-L."/>
            <person name="Kazmierczak K.M."/>
            <person name="Andrzejewski T.M."/>
            <person name="Davidsen T.M."/>
            <person name="Wayne K.J."/>
            <person name="Tettelin H."/>
            <person name="Glass J.I."/>
            <person name="Rusch D."/>
            <person name="Podicherti R."/>
            <person name="Tsui H.-C.T."/>
            <person name="Winkler M.E."/>
        </authorList>
    </citation>
    <scope>NUCLEOTIDE SEQUENCE</scope>
</reference>
<sequence length="113" mass="12518">MASGTELFNAWKEALANKDSSRLAEFFTEDFRFVGTVSQRNDTKQETLDWVASNDNSMAIDNLEVIYENDEVAVVQHSANNSNGDGTAMALYTKKGGKFSEARVMRTAVNRNG</sequence>
<dbReference type="Pfam" id="PF14534">
    <property type="entry name" value="DUF4440"/>
    <property type="match status" value="1"/>
</dbReference>
<dbReference type="Gene3D" id="3.10.450.50">
    <property type="match status" value="1"/>
</dbReference>
<organism evidence="2">
    <name type="scientific">marine metagenome</name>
    <dbReference type="NCBI Taxonomy" id="408172"/>
    <lineage>
        <taxon>unclassified sequences</taxon>
        <taxon>metagenomes</taxon>
        <taxon>ecological metagenomes</taxon>
    </lineage>
</organism>
<evidence type="ECO:0000259" key="1">
    <source>
        <dbReference type="Pfam" id="PF14534"/>
    </source>
</evidence>
<name>A0A381T1P3_9ZZZZ</name>
<accession>A0A381T1P3</accession>
<dbReference type="AlphaFoldDB" id="A0A381T1P3"/>
<dbReference type="InterPro" id="IPR032710">
    <property type="entry name" value="NTF2-like_dom_sf"/>
</dbReference>
<feature type="domain" description="DUF4440" evidence="1">
    <location>
        <begin position="6"/>
        <end position="97"/>
    </location>
</feature>
<dbReference type="InterPro" id="IPR027843">
    <property type="entry name" value="DUF4440"/>
</dbReference>
<dbReference type="SUPFAM" id="SSF54427">
    <property type="entry name" value="NTF2-like"/>
    <property type="match status" value="1"/>
</dbReference>
<protein>
    <recommendedName>
        <fullName evidence="1">DUF4440 domain-containing protein</fullName>
    </recommendedName>
</protein>